<dbReference type="GO" id="GO:0005484">
    <property type="term" value="F:SNAP receptor activity"/>
    <property type="evidence" value="ECO:0007669"/>
    <property type="project" value="TreeGrafter"/>
</dbReference>
<dbReference type="AlphaFoldDB" id="A0A8H7R090"/>
<evidence type="ECO:0000313" key="12">
    <source>
        <dbReference type="Proteomes" id="UP000650833"/>
    </source>
</evidence>
<comment type="subcellular location">
    <subcellularLocation>
        <location evidence="1">Membrane</location>
        <topology evidence="1">Single-pass type IV membrane protein</topology>
    </subcellularLocation>
</comment>
<evidence type="ECO:0000256" key="9">
    <source>
        <dbReference type="SAM" id="Phobius"/>
    </source>
</evidence>
<reference evidence="11" key="1">
    <citation type="submission" date="2020-12" db="EMBL/GenBank/DDBJ databases">
        <title>Metabolic potential, ecology and presence of endohyphal bacteria is reflected in genomic diversity of Mucoromycotina.</title>
        <authorList>
            <person name="Muszewska A."/>
            <person name="Okrasinska A."/>
            <person name="Steczkiewicz K."/>
            <person name="Drgas O."/>
            <person name="Orlowska M."/>
            <person name="Perlinska-Lenart U."/>
            <person name="Aleksandrzak-Piekarczyk T."/>
            <person name="Szatraj K."/>
            <person name="Zielenkiewicz U."/>
            <person name="Pilsyk S."/>
            <person name="Malc E."/>
            <person name="Mieczkowski P."/>
            <person name="Kruszewska J.S."/>
            <person name="Biernat P."/>
            <person name="Pawlowska J."/>
        </authorList>
    </citation>
    <scope>NUCLEOTIDE SEQUENCE</scope>
    <source>
        <strain evidence="11">CBS 226.32</strain>
    </source>
</reference>
<keyword evidence="4 9" id="KW-0812">Transmembrane</keyword>
<dbReference type="PANTHER" id="PTHR19957:SF3">
    <property type="entry name" value="SYNTAXIN-5"/>
    <property type="match status" value="1"/>
</dbReference>
<protein>
    <recommendedName>
        <fullName evidence="10">t-SNARE coiled-coil homology domain-containing protein</fullName>
    </recommendedName>
</protein>
<dbReference type="PROSITE" id="PS50192">
    <property type="entry name" value="T_SNARE"/>
    <property type="match status" value="1"/>
</dbReference>
<accession>A0A8H7R090</accession>
<proteinExistence type="inferred from homology"/>
<keyword evidence="6" id="KW-0175">Coiled coil</keyword>
<dbReference type="InterPro" id="IPR045242">
    <property type="entry name" value="Syntaxin"/>
</dbReference>
<feature type="transmembrane region" description="Helical" evidence="9">
    <location>
        <begin position="323"/>
        <end position="342"/>
    </location>
</feature>
<evidence type="ECO:0000256" key="3">
    <source>
        <dbReference type="ARBA" id="ARBA00022448"/>
    </source>
</evidence>
<dbReference type="InterPro" id="IPR000727">
    <property type="entry name" value="T_SNARE_dom"/>
</dbReference>
<dbReference type="GO" id="GO:0048278">
    <property type="term" value="P:vesicle docking"/>
    <property type="evidence" value="ECO:0007669"/>
    <property type="project" value="TreeGrafter"/>
</dbReference>
<evidence type="ECO:0000256" key="8">
    <source>
        <dbReference type="SAM" id="MobiDB-lite"/>
    </source>
</evidence>
<dbReference type="SMART" id="SM00397">
    <property type="entry name" value="t_SNARE"/>
    <property type="match status" value="1"/>
</dbReference>
<dbReference type="SUPFAM" id="SSF47661">
    <property type="entry name" value="t-snare proteins"/>
    <property type="match status" value="1"/>
</dbReference>
<sequence length="343" mass="39004">MATSFKDRTNEFHSMCERIRTRAHAPTSILERRALLSPEPSNASITKNSKKSPHARSEFSVMAAEISRQITNTAGKLEKLTRLAKRKTLFDDKPVEISELTFIIKQDIAKLNKQIAMLQDYTKHQKQISKQATEHTSNVVVALQSKLADTSMSFKDVLEIRTENMKMSKDKRDQFLFSAAEQGADPALANSPLMKSRRRGLETTPISPQSQSANNVAVLEESKESEQESTLSLGIPMITQQQQQEMMVMEQDRYIDHRSSAIESIESTIAELGGIFQQLATMVAEQRETVQRIDQNTDDIEMNVMGAQRELLKYYTSISSNRWLIVKIFVTIVLFFLLFTFIM</sequence>
<comment type="similarity">
    <text evidence="2">Belongs to the syntaxin family.</text>
</comment>
<evidence type="ECO:0000313" key="11">
    <source>
        <dbReference type="EMBL" id="KAG2201520.1"/>
    </source>
</evidence>
<dbReference type="GO" id="GO:0000139">
    <property type="term" value="C:Golgi membrane"/>
    <property type="evidence" value="ECO:0007669"/>
    <property type="project" value="TreeGrafter"/>
</dbReference>
<organism evidence="11 12">
    <name type="scientific">Mucor plumbeus</name>
    <dbReference type="NCBI Taxonomy" id="97098"/>
    <lineage>
        <taxon>Eukaryota</taxon>
        <taxon>Fungi</taxon>
        <taxon>Fungi incertae sedis</taxon>
        <taxon>Mucoromycota</taxon>
        <taxon>Mucoromycotina</taxon>
        <taxon>Mucoromycetes</taxon>
        <taxon>Mucorales</taxon>
        <taxon>Mucorineae</taxon>
        <taxon>Mucoraceae</taxon>
        <taxon>Mucor</taxon>
    </lineage>
</organism>
<evidence type="ECO:0000256" key="1">
    <source>
        <dbReference type="ARBA" id="ARBA00004211"/>
    </source>
</evidence>
<gene>
    <name evidence="11" type="ORF">INT46_002895</name>
</gene>
<comment type="caution">
    <text evidence="11">The sequence shown here is derived from an EMBL/GenBank/DDBJ whole genome shotgun (WGS) entry which is preliminary data.</text>
</comment>
<dbReference type="PANTHER" id="PTHR19957">
    <property type="entry name" value="SYNTAXIN"/>
    <property type="match status" value="1"/>
</dbReference>
<feature type="region of interest" description="Disordered" evidence="8">
    <location>
        <begin position="37"/>
        <end position="56"/>
    </location>
</feature>
<dbReference type="GO" id="GO:0006906">
    <property type="term" value="P:vesicle fusion"/>
    <property type="evidence" value="ECO:0007669"/>
    <property type="project" value="TreeGrafter"/>
</dbReference>
<dbReference type="CDD" id="cd15844">
    <property type="entry name" value="SNARE_syntaxin5"/>
    <property type="match status" value="1"/>
</dbReference>
<dbReference type="GO" id="GO:0031201">
    <property type="term" value="C:SNARE complex"/>
    <property type="evidence" value="ECO:0007669"/>
    <property type="project" value="TreeGrafter"/>
</dbReference>
<dbReference type="Pfam" id="PF11416">
    <property type="entry name" value="Syntaxin-5_N"/>
    <property type="match status" value="1"/>
</dbReference>
<dbReference type="Pfam" id="PF05739">
    <property type="entry name" value="SNARE"/>
    <property type="match status" value="1"/>
</dbReference>
<evidence type="ECO:0000256" key="7">
    <source>
        <dbReference type="ARBA" id="ARBA00023136"/>
    </source>
</evidence>
<keyword evidence="3" id="KW-0813">Transport</keyword>
<dbReference type="Proteomes" id="UP000650833">
    <property type="component" value="Unassembled WGS sequence"/>
</dbReference>
<dbReference type="OrthoDB" id="421009at2759"/>
<feature type="domain" description="T-SNARE coiled-coil homology" evidence="10">
    <location>
        <begin position="252"/>
        <end position="314"/>
    </location>
</feature>
<dbReference type="InterPro" id="IPR021538">
    <property type="entry name" value="Syntaxin-5_N"/>
</dbReference>
<evidence type="ECO:0000256" key="4">
    <source>
        <dbReference type="ARBA" id="ARBA00022692"/>
    </source>
</evidence>
<keyword evidence="7 9" id="KW-0472">Membrane</keyword>
<evidence type="ECO:0000259" key="10">
    <source>
        <dbReference type="PROSITE" id="PS50192"/>
    </source>
</evidence>
<dbReference type="InterPro" id="IPR010989">
    <property type="entry name" value="SNARE"/>
</dbReference>
<evidence type="ECO:0000256" key="6">
    <source>
        <dbReference type="ARBA" id="ARBA00023054"/>
    </source>
</evidence>
<dbReference type="EMBL" id="JAEPRC010000282">
    <property type="protein sequence ID" value="KAG2201520.1"/>
    <property type="molecule type" value="Genomic_DNA"/>
</dbReference>
<keyword evidence="12" id="KW-1185">Reference proteome</keyword>
<dbReference type="GO" id="GO:0006886">
    <property type="term" value="P:intracellular protein transport"/>
    <property type="evidence" value="ECO:0007669"/>
    <property type="project" value="TreeGrafter"/>
</dbReference>
<dbReference type="Gene3D" id="1.20.58.70">
    <property type="match status" value="1"/>
</dbReference>
<evidence type="ECO:0000256" key="2">
    <source>
        <dbReference type="ARBA" id="ARBA00009063"/>
    </source>
</evidence>
<name>A0A8H7R090_9FUNG</name>
<dbReference type="GO" id="GO:0000149">
    <property type="term" value="F:SNARE binding"/>
    <property type="evidence" value="ECO:0007669"/>
    <property type="project" value="TreeGrafter"/>
</dbReference>
<keyword evidence="5 9" id="KW-1133">Transmembrane helix</keyword>
<dbReference type="GO" id="GO:0006888">
    <property type="term" value="P:endoplasmic reticulum to Golgi vesicle-mediated transport"/>
    <property type="evidence" value="ECO:0007669"/>
    <property type="project" value="TreeGrafter"/>
</dbReference>
<evidence type="ECO:0000256" key="5">
    <source>
        <dbReference type="ARBA" id="ARBA00022989"/>
    </source>
</evidence>